<dbReference type="Gene3D" id="3.40.50.410">
    <property type="entry name" value="von Willebrand factor, type A domain"/>
    <property type="match status" value="2"/>
</dbReference>
<sequence length="761" mass="82581">MFVLDGSGSISYSGFETARAAIIREIRALTSTFAQVDIGVVLFSEDNTVIPIETRTPAQIEQMIQQLEALGHPRLGTELNEAIRVARRALADHSTNAARALNGDKSGNVLVLFTDGQVERNVELASARGVEVASARVRQGVEIASARARQGVEVASARARQGVEVASARVMQGVEVASARARQGVEVGSARVMQGVEVASARARQEVEVASARARQGVEVASAREVQEAQAKGILVLVDTVEEPSRTVQNIAPTVLESRTPINWVDYVACPPTTLDPTPSGSVCRDFYLVVDGSDTVLRFEGTIRQYLAYTALRYRMVDNAIGVNIYGTDANVQARNTRIRLTEDKYQLADDIRQELVFPRSRGAGTNHAITQSIGFLNDDIRDNPAALVLIMNGPPLDIQATAQAIQQARQQGYPVSIIRIGDVSQAEMNQLASGDMTGVYVIDYVTDLFGVNFDSFLCGGGGGCQLSPLSCTGPRVFQQSSCSCVCRNSCSLGRTHDENCQCVCLGQCPAGQIHDSNCLCRCASNCPQGRRQNPDCSCTVCPYQCQNQQFQDPNCACQCRNSCPRLQHPDERCACVCDNNNRPPNANGICINDRECQLSQADCGNALLDLNTCTCVPRCPPNANLAGNTCQCRDLNKRYDSTSNLCVPRCPPDANLAGNTCQCRDLNKRYDSTSNLCVHVRLDQFKIPPPVAALVLHSVPMISTTAQLTTVDVCVAIPTNLRVLTDVAVSDQRLRIRSELFFPFVSNHYCIAESFNLIT</sequence>
<feature type="domain" description="VWFA" evidence="1">
    <location>
        <begin position="286"/>
        <end position="458"/>
    </location>
</feature>
<name>A0AAV4DVU4_9GAST</name>
<feature type="domain" description="VWFA" evidence="1">
    <location>
        <begin position="1"/>
        <end position="154"/>
    </location>
</feature>
<accession>A0AAV4DVU4</accession>
<dbReference type="SMART" id="SM00327">
    <property type="entry name" value="VWA"/>
    <property type="match status" value="2"/>
</dbReference>
<comment type="caution">
    <text evidence="2">The sequence shown here is derived from an EMBL/GenBank/DDBJ whole genome shotgun (WGS) entry which is preliminary data.</text>
</comment>
<evidence type="ECO:0000313" key="2">
    <source>
        <dbReference type="EMBL" id="GFO48026.1"/>
    </source>
</evidence>
<evidence type="ECO:0000259" key="1">
    <source>
        <dbReference type="PROSITE" id="PS50234"/>
    </source>
</evidence>
<dbReference type="InterPro" id="IPR036465">
    <property type="entry name" value="vWFA_dom_sf"/>
</dbReference>
<gene>
    <name evidence="2" type="ORF">PoB_007453100</name>
</gene>
<dbReference type="SUPFAM" id="SSF53300">
    <property type="entry name" value="vWA-like"/>
    <property type="match status" value="2"/>
</dbReference>
<dbReference type="EMBL" id="BLXT01008368">
    <property type="protein sequence ID" value="GFO48026.1"/>
    <property type="molecule type" value="Genomic_DNA"/>
</dbReference>
<dbReference type="InterPro" id="IPR002035">
    <property type="entry name" value="VWF_A"/>
</dbReference>
<dbReference type="Pfam" id="PF00092">
    <property type="entry name" value="VWA"/>
    <property type="match status" value="2"/>
</dbReference>
<keyword evidence="3" id="KW-1185">Reference proteome</keyword>
<reference evidence="2 3" key="1">
    <citation type="journal article" date="2021" name="Elife">
        <title>Chloroplast acquisition without the gene transfer in kleptoplastic sea slugs, Plakobranchus ocellatus.</title>
        <authorList>
            <person name="Maeda T."/>
            <person name="Takahashi S."/>
            <person name="Yoshida T."/>
            <person name="Shimamura S."/>
            <person name="Takaki Y."/>
            <person name="Nagai Y."/>
            <person name="Toyoda A."/>
            <person name="Suzuki Y."/>
            <person name="Arimoto A."/>
            <person name="Ishii H."/>
            <person name="Satoh N."/>
            <person name="Nishiyama T."/>
            <person name="Hasebe M."/>
            <person name="Maruyama T."/>
            <person name="Minagawa J."/>
            <person name="Obokata J."/>
            <person name="Shigenobu S."/>
        </authorList>
    </citation>
    <scope>NUCLEOTIDE SEQUENCE [LARGE SCALE GENOMIC DNA]</scope>
</reference>
<dbReference type="PANTHER" id="PTHR24020:SF20">
    <property type="entry name" value="PH DOMAIN-CONTAINING PROTEIN"/>
    <property type="match status" value="1"/>
</dbReference>
<dbReference type="AlphaFoldDB" id="A0AAV4DVU4"/>
<dbReference type="PANTHER" id="PTHR24020">
    <property type="entry name" value="COLLAGEN ALPHA"/>
    <property type="match status" value="1"/>
</dbReference>
<dbReference type="PROSITE" id="PS50234">
    <property type="entry name" value="VWFA"/>
    <property type="match status" value="2"/>
</dbReference>
<dbReference type="InterPro" id="IPR050525">
    <property type="entry name" value="ECM_Assembly_Org"/>
</dbReference>
<evidence type="ECO:0000313" key="3">
    <source>
        <dbReference type="Proteomes" id="UP000735302"/>
    </source>
</evidence>
<dbReference type="CDD" id="cd00198">
    <property type="entry name" value="vWFA"/>
    <property type="match status" value="1"/>
</dbReference>
<protein>
    <submittedName>
        <fullName evidence="2">Micos complex subunit mic12</fullName>
    </submittedName>
</protein>
<proteinExistence type="predicted"/>
<dbReference type="Proteomes" id="UP000735302">
    <property type="component" value="Unassembled WGS sequence"/>
</dbReference>
<organism evidence="2 3">
    <name type="scientific">Plakobranchus ocellatus</name>
    <dbReference type="NCBI Taxonomy" id="259542"/>
    <lineage>
        <taxon>Eukaryota</taxon>
        <taxon>Metazoa</taxon>
        <taxon>Spiralia</taxon>
        <taxon>Lophotrochozoa</taxon>
        <taxon>Mollusca</taxon>
        <taxon>Gastropoda</taxon>
        <taxon>Heterobranchia</taxon>
        <taxon>Euthyneura</taxon>
        <taxon>Panpulmonata</taxon>
        <taxon>Sacoglossa</taxon>
        <taxon>Placobranchoidea</taxon>
        <taxon>Plakobranchidae</taxon>
        <taxon>Plakobranchus</taxon>
    </lineage>
</organism>